<feature type="active site" description="Proton donor/acceptor" evidence="11">
    <location>
        <position position="357"/>
    </location>
</feature>
<dbReference type="SUPFAM" id="SSF53187">
    <property type="entry name" value="Zn-dependent exopeptidases"/>
    <property type="match status" value="2"/>
</dbReference>
<evidence type="ECO:0000256" key="9">
    <source>
        <dbReference type="ARBA" id="ARBA00023049"/>
    </source>
</evidence>
<feature type="domain" description="Peptidase M14" evidence="13">
    <location>
        <begin position="119"/>
        <end position="391"/>
    </location>
</feature>
<feature type="active site" description="Proton donor/acceptor" evidence="11">
    <location>
        <position position="755"/>
    </location>
</feature>
<accession>A0ABQ9J111</accession>
<keyword evidence="8" id="KW-0862">Zinc</keyword>
<proteinExistence type="inferred from homology"/>
<dbReference type="InterPro" id="IPR000834">
    <property type="entry name" value="Peptidase_M14"/>
</dbReference>
<dbReference type="Gene3D" id="3.30.70.340">
    <property type="entry name" value="Metallocarboxypeptidase-like"/>
    <property type="match status" value="2"/>
</dbReference>
<dbReference type="InterPro" id="IPR057246">
    <property type="entry name" value="CARBOXYPEPT_ZN_1"/>
</dbReference>
<keyword evidence="7" id="KW-0378">Hydrolase</keyword>
<evidence type="ECO:0000256" key="8">
    <source>
        <dbReference type="ARBA" id="ARBA00022833"/>
    </source>
</evidence>
<feature type="signal peptide" evidence="12">
    <location>
        <begin position="1"/>
        <end position="17"/>
    </location>
</feature>
<comment type="similarity">
    <text evidence="2 11">Belongs to the peptidase M14 family.</text>
</comment>
<evidence type="ECO:0000256" key="11">
    <source>
        <dbReference type="PROSITE-ProRule" id="PRU01379"/>
    </source>
</evidence>
<dbReference type="InterPro" id="IPR036990">
    <property type="entry name" value="M14A-like_propep"/>
</dbReference>
<evidence type="ECO:0000256" key="5">
    <source>
        <dbReference type="ARBA" id="ARBA00022723"/>
    </source>
</evidence>
<keyword evidence="4" id="KW-0645">Protease</keyword>
<feature type="domain" description="Peptidase M14" evidence="13">
    <location>
        <begin position="500"/>
        <end position="789"/>
    </location>
</feature>
<comment type="cofactor">
    <cofactor evidence="1">
        <name>Zn(2+)</name>
        <dbReference type="ChEBI" id="CHEBI:29105"/>
    </cofactor>
</comment>
<reference evidence="14" key="1">
    <citation type="journal article" date="2023" name="Insect Mol. Biol.">
        <title>Genome sequencing provides insights into the evolution of gene families encoding plant cell wall-degrading enzymes in longhorned beetles.</title>
        <authorList>
            <person name="Shin N.R."/>
            <person name="Okamura Y."/>
            <person name="Kirsch R."/>
            <person name="Pauchet Y."/>
        </authorList>
    </citation>
    <scope>NUCLEOTIDE SEQUENCE</scope>
    <source>
        <strain evidence="14">MMC_N1</strain>
    </source>
</reference>
<evidence type="ECO:0000313" key="14">
    <source>
        <dbReference type="EMBL" id="KAJ8970943.1"/>
    </source>
</evidence>
<name>A0ABQ9J111_9CUCU</name>
<dbReference type="PRINTS" id="PR00765">
    <property type="entry name" value="CRBOXYPTASEA"/>
</dbReference>
<dbReference type="Pfam" id="PF00246">
    <property type="entry name" value="Peptidase_M14"/>
    <property type="match status" value="2"/>
</dbReference>
<evidence type="ECO:0000256" key="6">
    <source>
        <dbReference type="ARBA" id="ARBA00022729"/>
    </source>
</evidence>
<comment type="caution">
    <text evidence="14">The sequence shown here is derived from an EMBL/GenBank/DDBJ whole genome shotgun (WGS) entry which is preliminary data.</text>
</comment>
<evidence type="ECO:0000256" key="2">
    <source>
        <dbReference type="ARBA" id="ARBA00005988"/>
    </source>
</evidence>
<evidence type="ECO:0000256" key="3">
    <source>
        <dbReference type="ARBA" id="ARBA00022645"/>
    </source>
</evidence>
<evidence type="ECO:0000256" key="10">
    <source>
        <dbReference type="ARBA" id="ARBA00023157"/>
    </source>
</evidence>
<dbReference type="PROSITE" id="PS00132">
    <property type="entry name" value="CARBOXYPEPT_ZN_1"/>
    <property type="match status" value="2"/>
</dbReference>
<dbReference type="SMART" id="SM00631">
    <property type="entry name" value="Zn_pept"/>
    <property type="match status" value="2"/>
</dbReference>
<dbReference type="CDD" id="cd03860">
    <property type="entry name" value="M14_CP_A-B_like"/>
    <property type="match status" value="2"/>
</dbReference>
<dbReference type="Pfam" id="PF02244">
    <property type="entry name" value="Propep_M14"/>
    <property type="match status" value="2"/>
</dbReference>
<organism evidence="14 15">
    <name type="scientific">Molorchus minor</name>
    <dbReference type="NCBI Taxonomy" id="1323400"/>
    <lineage>
        <taxon>Eukaryota</taxon>
        <taxon>Metazoa</taxon>
        <taxon>Ecdysozoa</taxon>
        <taxon>Arthropoda</taxon>
        <taxon>Hexapoda</taxon>
        <taxon>Insecta</taxon>
        <taxon>Pterygota</taxon>
        <taxon>Neoptera</taxon>
        <taxon>Endopterygota</taxon>
        <taxon>Coleoptera</taxon>
        <taxon>Polyphaga</taxon>
        <taxon>Cucujiformia</taxon>
        <taxon>Chrysomeloidea</taxon>
        <taxon>Cerambycidae</taxon>
        <taxon>Lamiinae</taxon>
        <taxon>Monochamini</taxon>
        <taxon>Molorchus</taxon>
    </lineage>
</organism>
<evidence type="ECO:0000256" key="1">
    <source>
        <dbReference type="ARBA" id="ARBA00001947"/>
    </source>
</evidence>
<dbReference type="PROSITE" id="PS52035">
    <property type="entry name" value="PEPTIDASE_M14"/>
    <property type="match status" value="2"/>
</dbReference>
<dbReference type="Gene3D" id="3.40.630.10">
    <property type="entry name" value="Zn peptidases"/>
    <property type="match status" value="2"/>
</dbReference>
<evidence type="ECO:0000256" key="12">
    <source>
        <dbReference type="SAM" id="SignalP"/>
    </source>
</evidence>
<feature type="chain" id="PRO_5045789334" description="Peptidase M14 domain-containing protein" evidence="12">
    <location>
        <begin position="18"/>
        <end position="804"/>
    </location>
</feature>
<dbReference type="InterPro" id="IPR003146">
    <property type="entry name" value="M14A_act_pep"/>
</dbReference>
<sequence>MKLSAFYLLSFIALSSSERLSYEGYKVYQVVPKTINEAKLVSEYENDFNFDFWSSLTALNVPVDIMVTPSAQSGFVEVLESENIDFNILIDNVEDKIQEEDQRQMLSTRVAAGGVSFTEYMRHDEILAYLDQLAVEYPDVVKTEVIGKSFEGRNLTVIKISSGGSDKPIIFIEAAIHAREWIAPPVALYIINQLLENGTNSDMYRDIDWIIHPVVNPDGYEYTHTDVRLWRKTRTPGTLCDGVDGNRNFDYQWMVTGASNWQCSETYAGHSAFSEIETQAVRDLFLANRGNIKLFIDLHSYGQLLLYPWGFTDDLPDNFDELHALGLKVNESISSSLGGSRDYAKAIGEVDLSYTIELPSGGSDGFNPDASEIIPVVTETWEGIKTFYEHIQENYVELEATTSSTYKVYQVIPKSLSEAKLLKEYENDGDFDFWSDVRELNLPVDVMVSPSSQHEFEQTLDTENLDYDILIENVQEKIEEEDMRQMISPRVTTGEVTFTEYMRHDDILAYLDRLAEDYPQIATTEVIGKSFEGRNLTVIKISSGGSNKPIIFIEAAIHAREWIAPPVALYTIQQLVENANNSDMYRDIDWIILPVVNPDGYEYSHTDERLWRKTRSPGSICDGVDGNRNFGHQWMLVGASNWQCSQTYAGYQAFSEVETQAVRDIFLANRGNIKLFLDVHSYGPYFLYSWGYTEDPPENVEELHSLAASANDAISAVRNTSFAVGNSMTLLYAVGGGSRDFSRAVGEVDLGYTVELPPGGSSGFNPDASEIIPVVTETWEGIKVFYEYIQEQYVDSESSTISSI</sequence>
<keyword evidence="15" id="KW-1185">Reference proteome</keyword>
<dbReference type="Proteomes" id="UP001162164">
    <property type="component" value="Unassembled WGS sequence"/>
</dbReference>
<dbReference type="EMBL" id="JAPWTJ010001552">
    <property type="protein sequence ID" value="KAJ8970943.1"/>
    <property type="molecule type" value="Genomic_DNA"/>
</dbReference>
<keyword evidence="3" id="KW-0121">Carboxypeptidase</keyword>
<gene>
    <name evidence="14" type="ORF">NQ317_008290</name>
</gene>
<evidence type="ECO:0000256" key="7">
    <source>
        <dbReference type="ARBA" id="ARBA00022801"/>
    </source>
</evidence>
<evidence type="ECO:0000256" key="4">
    <source>
        <dbReference type="ARBA" id="ARBA00022670"/>
    </source>
</evidence>
<keyword evidence="5" id="KW-0479">Metal-binding</keyword>
<keyword evidence="9" id="KW-0482">Metalloprotease</keyword>
<dbReference type="SUPFAM" id="SSF54897">
    <property type="entry name" value="Protease propeptides/inhibitors"/>
    <property type="match status" value="2"/>
</dbReference>
<dbReference type="PANTHER" id="PTHR11705">
    <property type="entry name" value="PROTEASE FAMILY M14 CARBOXYPEPTIDASE A,B"/>
    <property type="match status" value="1"/>
</dbReference>
<evidence type="ECO:0000313" key="15">
    <source>
        <dbReference type="Proteomes" id="UP001162164"/>
    </source>
</evidence>
<dbReference type="PANTHER" id="PTHR11705:SF140">
    <property type="entry name" value="FI02848P-RELATED"/>
    <property type="match status" value="1"/>
</dbReference>
<protein>
    <recommendedName>
        <fullName evidence="13">Peptidase M14 domain-containing protein</fullName>
    </recommendedName>
</protein>
<keyword evidence="10" id="KW-1015">Disulfide bond</keyword>
<keyword evidence="6 12" id="KW-0732">Signal</keyword>
<evidence type="ECO:0000259" key="13">
    <source>
        <dbReference type="PROSITE" id="PS52035"/>
    </source>
</evidence>